<feature type="transmembrane region" description="Helical" evidence="2">
    <location>
        <begin position="139"/>
        <end position="166"/>
    </location>
</feature>
<protein>
    <submittedName>
        <fullName evidence="3">Uncharacterized protein</fullName>
    </submittedName>
</protein>
<feature type="region of interest" description="Disordered" evidence="1">
    <location>
        <begin position="259"/>
        <end position="291"/>
    </location>
</feature>
<evidence type="ECO:0000256" key="2">
    <source>
        <dbReference type="SAM" id="Phobius"/>
    </source>
</evidence>
<dbReference type="OrthoDB" id="6422526at2759"/>
<feature type="region of interest" description="Disordered" evidence="1">
    <location>
        <begin position="93"/>
        <end position="126"/>
    </location>
</feature>
<evidence type="ECO:0000313" key="4">
    <source>
        <dbReference type="Proteomes" id="UP000886998"/>
    </source>
</evidence>
<gene>
    <name evidence="3" type="primary">NCL1_19466</name>
    <name evidence="3" type="ORF">TNIN_489381</name>
</gene>
<evidence type="ECO:0000313" key="3">
    <source>
        <dbReference type="EMBL" id="GFY72002.1"/>
    </source>
</evidence>
<reference evidence="3" key="1">
    <citation type="submission" date="2020-08" db="EMBL/GenBank/DDBJ databases">
        <title>Multicomponent nature underlies the extraordinary mechanical properties of spider dragline silk.</title>
        <authorList>
            <person name="Kono N."/>
            <person name="Nakamura H."/>
            <person name="Mori M."/>
            <person name="Yoshida Y."/>
            <person name="Ohtoshi R."/>
            <person name="Malay A.D."/>
            <person name="Moran D.A.P."/>
            <person name="Tomita M."/>
            <person name="Numata K."/>
            <person name="Arakawa K."/>
        </authorList>
    </citation>
    <scope>NUCLEOTIDE SEQUENCE</scope>
</reference>
<keyword evidence="2" id="KW-0812">Transmembrane</keyword>
<sequence length="650" mass="73383">MKLCQNMSEEEKAILVQLARRHTLVEARRVGDIEANRKRMSRAKSLEGFDNDLEENLEDEPSGIRSHLSGAPSVIITENELVSSQLYKDRKAKINSDDESIDNPKSDDPDNCEPRRLHDPNLRPVPVPMKPRREKFSSCCCYFLVILVISFASLGIMAAIGGVIYMELFAVYKERIVSPVTEIPISSDLKHLGLKENFPHTADEKEVILSVKEIHNQETLSVDGIPNSKKPSFDSLSPPRENKILYEILKVTEESLISDKSDSSEKSFHNIEINKETSSDLDPQPKEIDETMPSNLFNDFSRNIHSLDENVEQVLSQVSEHDATSQISQKLRNTGEINQESKVFETGKISTNTDVADRDNENRNISDKPHEINLSDSNTNNLSANFKNLGNSNEKFILEDSKLKLDTLDTSPIVFEQKLESSGISIANKQLAEDSSIDVTKISTTEQDANKSFEQKQIVLEENMKKEFSNNPNSNASHTEVLAKNATHLVELNHNEVLKQNPSEMDIQNGHSVNRINIVEQNPQVKNISELDSGNHNNSDSSQLMLLHPVVESKAIPVPVEFLRRLGFDIKNAEDNKPLSAKDMEIKFSLAEALKYLRSLDTENRLPTSRKKINQNVIKQNASKNPGPVDEAERKEYLKKLRIKLFEEKV</sequence>
<proteinExistence type="predicted"/>
<dbReference type="AlphaFoldDB" id="A0A8X6YK57"/>
<feature type="region of interest" description="Disordered" evidence="1">
    <location>
        <begin position="46"/>
        <end position="65"/>
    </location>
</feature>
<dbReference type="EMBL" id="BMAV01019204">
    <property type="protein sequence ID" value="GFY72002.1"/>
    <property type="molecule type" value="Genomic_DNA"/>
</dbReference>
<feature type="region of interest" description="Disordered" evidence="1">
    <location>
        <begin position="353"/>
        <end position="379"/>
    </location>
</feature>
<feature type="compositionally biased region" description="Basic and acidic residues" evidence="1">
    <location>
        <begin position="355"/>
        <end position="373"/>
    </location>
</feature>
<comment type="caution">
    <text evidence="3">The sequence shown here is derived from an EMBL/GenBank/DDBJ whole genome shotgun (WGS) entry which is preliminary data.</text>
</comment>
<evidence type="ECO:0000256" key="1">
    <source>
        <dbReference type="SAM" id="MobiDB-lite"/>
    </source>
</evidence>
<feature type="compositionally biased region" description="Basic and acidic residues" evidence="1">
    <location>
        <begin position="259"/>
        <end position="289"/>
    </location>
</feature>
<accession>A0A8X6YK57</accession>
<organism evidence="3 4">
    <name type="scientific">Trichonephila inaurata madagascariensis</name>
    <dbReference type="NCBI Taxonomy" id="2747483"/>
    <lineage>
        <taxon>Eukaryota</taxon>
        <taxon>Metazoa</taxon>
        <taxon>Ecdysozoa</taxon>
        <taxon>Arthropoda</taxon>
        <taxon>Chelicerata</taxon>
        <taxon>Arachnida</taxon>
        <taxon>Araneae</taxon>
        <taxon>Araneomorphae</taxon>
        <taxon>Entelegynae</taxon>
        <taxon>Araneoidea</taxon>
        <taxon>Nephilidae</taxon>
        <taxon>Trichonephila</taxon>
        <taxon>Trichonephila inaurata</taxon>
    </lineage>
</organism>
<feature type="compositionally biased region" description="Acidic residues" evidence="1">
    <location>
        <begin position="49"/>
        <end position="61"/>
    </location>
</feature>
<feature type="compositionally biased region" description="Basic and acidic residues" evidence="1">
    <location>
        <begin position="93"/>
        <end position="121"/>
    </location>
</feature>
<keyword evidence="4" id="KW-1185">Reference proteome</keyword>
<dbReference type="Proteomes" id="UP000886998">
    <property type="component" value="Unassembled WGS sequence"/>
</dbReference>
<keyword evidence="2" id="KW-0472">Membrane</keyword>
<name>A0A8X6YK57_9ARAC</name>
<keyword evidence="2" id="KW-1133">Transmembrane helix</keyword>